<dbReference type="RefSeq" id="WP_011700551.1">
    <property type="nucleotide sequence ID" value="NC_008554.1"/>
</dbReference>
<evidence type="ECO:0000313" key="3">
    <source>
        <dbReference type="Proteomes" id="UP000001784"/>
    </source>
</evidence>
<feature type="domain" description="PLD phosphodiesterase" evidence="1">
    <location>
        <begin position="122"/>
        <end position="144"/>
    </location>
</feature>
<gene>
    <name evidence="2" type="ordered locus">Sfum_3757</name>
</gene>
<evidence type="ECO:0000259" key="1">
    <source>
        <dbReference type="PROSITE" id="PS50035"/>
    </source>
</evidence>
<dbReference type="Gene3D" id="3.30.870.10">
    <property type="entry name" value="Endonuclease Chain A"/>
    <property type="match status" value="1"/>
</dbReference>
<sequence length="182" mass="19669">MSESFEHIAELVITAPEPFGALMAYRTRCRTTVGALTQLIAEAKQHVIIAAPFMQSGYGLSSGTLADALRAALHRRVNVDILSTSQSQQTINREHLILNSSGTLRFFQAAAHFENCQQLGSHAKFCVADGQRAYVGSANLTGPGLSTQVEMGILIGGAVAQQIEQFWEYAVEIGLFLLVTSE</sequence>
<dbReference type="GO" id="GO:0030572">
    <property type="term" value="F:phosphatidyltransferase activity"/>
    <property type="evidence" value="ECO:0007669"/>
    <property type="project" value="UniProtKB-ARBA"/>
</dbReference>
<dbReference type="PROSITE" id="PS50035">
    <property type="entry name" value="PLD"/>
    <property type="match status" value="1"/>
</dbReference>
<accession>A0LPS4</accession>
<dbReference type="InterPro" id="IPR025202">
    <property type="entry name" value="PLD-like_dom"/>
</dbReference>
<organism evidence="2 3">
    <name type="scientific">Syntrophobacter fumaroxidans (strain DSM 10017 / MPOB)</name>
    <dbReference type="NCBI Taxonomy" id="335543"/>
    <lineage>
        <taxon>Bacteria</taxon>
        <taxon>Pseudomonadati</taxon>
        <taxon>Thermodesulfobacteriota</taxon>
        <taxon>Syntrophobacteria</taxon>
        <taxon>Syntrophobacterales</taxon>
        <taxon>Syntrophobacteraceae</taxon>
        <taxon>Syntrophobacter</taxon>
    </lineage>
</organism>
<dbReference type="KEGG" id="sfu:Sfum_3757"/>
<reference evidence="2 3" key="1">
    <citation type="submission" date="2006-10" db="EMBL/GenBank/DDBJ databases">
        <title>Complete sequence of Syntrophobacter fumaroxidans MPOB.</title>
        <authorList>
            <consortium name="US DOE Joint Genome Institute"/>
            <person name="Copeland A."/>
            <person name="Lucas S."/>
            <person name="Lapidus A."/>
            <person name="Barry K."/>
            <person name="Detter J.C."/>
            <person name="Glavina del Rio T."/>
            <person name="Hammon N."/>
            <person name="Israni S."/>
            <person name="Pitluck S."/>
            <person name="Goltsman E.G."/>
            <person name="Martinez M."/>
            <person name="Schmutz J."/>
            <person name="Larimer F."/>
            <person name="Land M."/>
            <person name="Hauser L."/>
            <person name="Kyrpides N."/>
            <person name="Kim E."/>
            <person name="Boone D.R."/>
            <person name="Brockman F."/>
            <person name="Culley D."/>
            <person name="Ferry J."/>
            <person name="Gunsalus R."/>
            <person name="McInerney M.J."/>
            <person name="Morrison M."/>
            <person name="Plugge C."/>
            <person name="Rohlin L."/>
            <person name="Scholten J."/>
            <person name="Sieber J."/>
            <person name="Stams A.J.M."/>
            <person name="Worm P."/>
            <person name="Henstra A.M."/>
            <person name="Richardson P."/>
        </authorList>
    </citation>
    <scope>NUCLEOTIDE SEQUENCE [LARGE SCALE GENOMIC DNA]</scope>
    <source>
        <strain evidence="3">DSM 10017 / MPOB</strain>
    </source>
</reference>
<dbReference type="EMBL" id="CP000478">
    <property type="protein sequence ID" value="ABK19426.1"/>
    <property type="molecule type" value="Genomic_DNA"/>
</dbReference>
<dbReference type="AlphaFoldDB" id="A0LPS4"/>
<dbReference type="CDD" id="cd00138">
    <property type="entry name" value="PLDc_SF"/>
    <property type="match status" value="1"/>
</dbReference>
<dbReference type="PANTHER" id="PTHR21248:SF22">
    <property type="entry name" value="PHOSPHOLIPASE D"/>
    <property type="match status" value="1"/>
</dbReference>
<dbReference type="GO" id="GO:0032049">
    <property type="term" value="P:cardiolipin biosynthetic process"/>
    <property type="evidence" value="ECO:0007669"/>
    <property type="project" value="UniProtKB-ARBA"/>
</dbReference>
<protein>
    <recommendedName>
        <fullName evidence="1">PLD phosphodiesterase domain-containing protein</fullName>
    </recommendedName>
</protein>
<evidence type="ECO:0000313" key="2">
    <source>
        <dbReference type="EMBL" id="ABK19426.1"/>
    </source>
</evidence>
<dbReference type="OrthoDB" id="4085222at2"/>
<dbReference type="PANTHER" id="PTHR21248">
    <property type="entry name" value="CARDIOLIPIN SYNTHASE"/>
    <property type="match status" value="1"/>
</dbReference>
<dbReference type="InterPro" id="IPR001736">
    <property type="entry name" value="PLipase_D/transphosphatidylase"/>
</dbReference>
<dbReference type="STRING" id="335543.Sfum_3757"/>
<name>A0LPS4_SYNFM</name>
<keyword evidence="3" id="KW-1185">Reference proteome</keyword>
<dbReference type="InParanoid" id="A0LPS4"/>
<dbReference type="SUPFAM" id="SSF56024">
    <property type="entry name" value="Phospholipase D/nuclease"/>
    <property type="match status" value="1"/>
</dbReference>
<dbReference type="eggNOG" id="COG1502">
    <property type="taxonomic scope" value="Bacteria"/>
</dbReference>
<dbReference type="Pfam" id="PF13091">
    <property type="entry name" value="PLDc_2"/>
    <property type="match status" value="1"/>
</dbReference>
<dbReference type="HOGENOM" id="CLU_1481283_0_0_7"/>
<proteinExistence type="predicted"/>
<dbReference type="Proteomes" id="UP000001784">
    <property type="component" value="Chromosome"/>
</dbReference>